<evidence type="ECO:0000256" key="3">
    <source>
        <dbReference type="ARBA" id="ARBA00023015"/>
    </source>
</evidence>
<organism evidence="9 10">
    <name type="scientific">Mariniblastus fucicola</name>
    <dbReference type="NCBI Taxonomy" id="980251"/>
    <lineage>
        <taxon>Bacteria</taxon>
        <taxon>Pseudomonadati</taxon>
        <taxon>Planctomycetota</taxon>
        <taxon>Planctomycetia</taxon>
        <taxon>Pirellulales</taxon>
        <taxon>Pirellulaceae</taxon>
        <taxon>Mariniblastus</taxon>
    </lineage>
</organism>
<gene>
    <name evidence="9" type="primary">zraR_2</name>
    <name evidence="9" type="ORF">MFFC18_02540</name>
</gene>
<evidence type="ECO:0000256" key="1">
    <source>
        <dbReference type="ARBA" id="ARBA00022741"/>
    </source>
</evidence>
<dbReference type="InterPro" id="IPR058031">
    <property type="entry name" value="AAA_lid_NorR"/>
</dbReference>
<evidence type="ECO:0000313" key="9">
    <source>
        <dbReference type="EMBL" id="QEG20406.1"/>
    </source>
</evidence>
<evidence type="ECO:0000256" key="5">
    <source>
        <dbReference type="PROSITE-ProRule" id="PRU00169"/>
    </source>
</evidence>
<dbReference type="PANTHER" id="PTHR32071:SF100">
    <property type="entry name" value="RESPONSE REGULATOR PROTEIN PILR"/>
    <property type="match status" value="1"/>
</dbReference>
<feature type="domain" description="Sigma-54 factor interaction" evidence="7">
    <location>
        <begin position="171"/>
        <end position="392"/>
    </location>
</feature>
<proteinExistence type="predicted"/>
<evidence type="ECO:0000256" key="6">
    <source>
        <dbReference type="SAM" id="MobiDB-lite"/>
    </source>
</evidence>
<name>A0A5B9P739_9BACT</name>
<dbReference type="SUPFAM" id="SSF52172">
    <property type="entry name" value="CheY-like"/>
    <property type="match status" value="1"/>
</dbReference>
<dbReference type="InterPro" id="IPR027417">
    <property type="entry name" value="P-loop_NTPase"/>
</dbReference>
<dbReference type="InterPro" id="IPR002197">
    <property type="entry name" value="HTH_Fis"/>
</dbReference>
<evidence type="ECO:0000259" key="7">
    <source>
        <dbReference type="PROSITE" id="PS50045"/>
    </source>
</evidence>
<dbReference type="KEGG" id="mff:MFFC18_02540"/>
<feature type="domain" description="Response regulatory" evidence="8">
    <location>
        <begin position="32"/>
        <end position="146"/>
    </location>
</feature>
<dbReference type="PROSITE" id="PS50110">
    <property type="entry name" value="RESPONSE_REGULATORY"/>
    <property type="match status" value="1"/>
</dbReference>
<dbReference type="GO" id="GO:0005524">
    <property type="term" value="F:ATP binding"/>
    <property type="evidence" value="ECO:0007669"/>
    <property type="project" value="UniProtKB-KW"/>
</dbReference>
<dbReference type="Proteomes" id="UP000322214">
    <property type="component" value="Chromosome"/>
</dbReference>
<keyword evidence="10" id="KW-1185">Reference proteome</keyword>
<dbReference type="Pfam" id="PF00158">
    <property type="entry name" value="Sigma54_activat"/>
    <property type="match status" value="1"/>
</dbReference>
<dbReference type="Pfam" id="PF02954">
    <property type="entry name" value="HTH_8"/>
    <property type="match status" value="1"/>
</dbReference>
<dbReference type="AlphaFoldDB" id="A0A5B9P739"/>
<dbReference type="GO" id="GO:0000160">
    <property type="term" value="P:phosphorelay signal transduction system"/>
    <property type="evidence" value="ECO:0007669"/>
    <property type="project" value="InterPro"/>
</dbReference>
<dbReference type="PROSITE" id="PS00688">
    <property type="entry name" value="SIGMA54_INTERACT_3"/>
    <property type="match status" value="1"/>
</dbReference>
<protein>
    <submittedName>
        <fullName evidence="9">Transcriptional regulatory protein ZraR</fullName>
    </submittedName>
</protein>
<dbReference type="EMBL" id="CP042912">
    <property type="protein sequence ID" value="QEG20406.1"/>
    <property type="molecule type" value="Genomic_DNA"/>
</dbReference>
<dbReference type="InterPro" id="IPR001789">
    <property type="entry name" value="Sig_transdc_resp-reg_receiver"/>
</dbReference>
<dbReference type="GO" id="GO:0043565">
    <property type="term" value="F:sequence-specific DNA binding"/>
    <property type="evidence" value="ECO:0007669"/>
    <property type="project" value="InterPro"/>
</dbReference>
<dbReference type="GO" id="GO:0006355">
    <property type="term" value="P:regulation of DNA-templated transcription"/>
    <property type="evidence" value="ECO:0007669"/>
    <property type="project" value="InterPro"/>
</dbReference>
<accession>A0A5B9P739</accession>
<dbReference type="CDD" id="cd00009">
    <property type="entry name" value="AAA"/>
    <property type="match status" value="1"/>
</dbReference>
<dbReference type="Gene3D" id="3.40.50.300">
    <property type="entry name" value="P-loop containing nucleotide triphosphate hydrolases"/>
    <property type="match status" value="1"/>
</dbReference>
<dbReference type="PROSITE" id="PS50045">
    <property type="entry name" value="SIGMA54_INTERACT_4"/>
    <property type="match status" value="1"/>
</dbReference>
<evidence type="ECO:0000256" key="2">
    <source>
        <dbReference type="ARBA" id="ARBA00022840"/>
    </source>
</evidence>
<dbReference type="Pfam" id="PF25601">
    <property type="entry name" value="AAA_lid_14"/>
    <property type="match status" value="1"/>
</dbReference>
<dbReference type="Gene3D" id="3.40.50.2300">
    <property type="match status" value="1"/>
</dbReference>
<dbReference type="SUPFAM" id="SSF52540">
    <property type="entry name" value="P-loop containing nucleoside triphosphate hydrolases"/>
    <property type="match status" value="1"/>
</dbReference>
<dbReference type="Gene3D" id="1.10.10.60">
    <property type="entry name" value="Homeodomain-like"/>
    <property type="match status" value="1"/>
</dbReference>
<evidence type="ECO:0000256" key="4">
    <source>
        <dbReference type="ARBA" id="ARBA00023163"/>
    </source>
</evidence>
<keyword evidence="1" id="KW-0547">Nucleotide-binding</keyword>
<dbReference type="FunFam" id="3.40.50.300:FF:000006">
    <property type="entry name" value="DNA-binding transcriptional regulator NtrC"/>
    <property type="match status" value="1"/>
</dbReference>
<dbReference type="PRINTS" id="PR01590">
    <property type="entry name" value="HTHFIS"/>
</dbReference>
<dbReference type="InterPro" id="IPR011006">
    <property type="entry name" value="CheY-like_superfamily"/>
</dbReference>
<dbReference type="Pfam" id="PF00072">
    <property type="entry name" value="Response_reg"/>
    <property type="match status" value="1"/>
</dbReference>
<keyword evidence="5" id="KW-0597">Phosphoprotein</keyword>
<evidence type="ECO:0000259" key="8">
    <source>
        <dbReference type="PROSITE" id="PS50110"/>
    </source>
</evidence>
<feature type="region of interest" description="Disordered" evidence="6">
    <location>
        <begin position="1"/>
        <end position="23"/>
    </location>
</feature>
<dbReference type="PROSITE" id="PS00675">
    <property type="entry name" value="SIGMA54_INTERACT_1"/>
    <property type="match status" value="1"/>
</dbReference>
<evidence type="ECO:0000313" key="10">
    <source>
        <dbReference type="Proteomes" id="UP000322214"/>
    </source>
</evidence>
<keyword evidence="4" id="KW-0804">Transcription</keyword>
<keyword evidence="3" id="KW-0805">Transcription regulation</keyword>
<dbReference type="STRING" id="980251.GCA_001642875_04576"/>
<sequence length="472" mass="52532">MGTIMPTQTDDSDTATSRMNDSKTKSDELDIDLLIVDDETDFRESACRYMKRIGFRVDEAEDGEEALNVTTNKKFDVVIMDIHMPGVSGIQALSELMQRESPPKVIMLTGGGTIENAVESIKLGAYDFLTKPAKLDDLARLVKRACEAHELEKENRQLKEVIRRQAPQSDMIGTSPAMQEVFRLIQRVASSDKPVLIQGESGTGKELVSRAIHKSSPLSEKPLVVVNCAALPDQLLESELFGHEKGAFTGAVAAKPGLFEIADGGTLFIDEFGEMSGALQAKLLRVLEDGSMRRVGSVAERKVKVRVIAATNRDLDQEVKDKNFREDLFYRINVLGIMLPPLRQRAGDIRLLAEKFSGPDWSVDEDVMTRLENYSWPGNVRQLQNAIERAKVLAEEDRIELKNLPAAIVESEERPVTAVNAMVSGDIDLETLNKLHVVETYEKCGKNKTKTAQALGINRRSLYRLLEKFEIS</sequence>
<dbReference type="InterPro" id="IPR009057">
    <property type="entry name" value="Homeodomain-like_sf"/>
</dbReference>
<keyword evidence="2" id="KW-0067">ATP-binding</keyword>
<feature type="compositionally biased region" description="Polar residues" evidence="6">
    <location>
        <begin position="1"/>
        <end position="19"/>
    </location>
</feature>
<dbReference type="Gene3D" id="1.10.8.60">
    <property type="match status" value="1"/>
</dbReference>
<dbReference type="SMART" id="SM00448">
    <property type="entry name" value="REC"/>
    <property type="match status" value="1"/>
</dbReference>
<dbReference type="InterPro" id="IPR025944">
    <property type="entry name" value="Sigma_54_int_dom_CS"/>
</dbReference>
<dbReference type="InterPro" id="IPR002078">
    <property type="entry name" value="Sigma_54_int"/>
</dbReference>
<dbReference type="SUPFAM" id="SSF46689">
    <property type="entry name" value="Homeodomain-like"/>
    <property type="match status" value="1"/>
</dbReference>
<dbReference type="InterPro" id="IPR025662">
    <property type="entry name" value="Sigma_54_int_dom_ATP-bd_1"/>
</dbReference>
<dbReference type="InterPro" id="IPR003593">
    <property type="entry name" value="AAA+_ATPase"/>
</dbReference>
<feature type="modified residue" description="4-aspartylphosphate" evidence="5">
    <location>
        <position position="81"/>
    </location>
</feature>
<dbReference type="SMART" id="SM00382">
    <property type="entry name" value="AAA"/>
    <property type="match status" value="1"/>
</dbReference>
<reference evidence="9 10" key="1">
    <citation type="submission" date="2019-08" db="EMBL/GenBank/DDBJ databases">
        <title>Deep-cultivation of Planctomycetes and their phenomic and genomic characterization uncovers novel biology.</title>
        <authorList>
            <person name="Wiegand S."/>
            <person name="Jogler M."/>
            <person name="Boedeker C."/>
            <person name="Pinto D."/>
            <person name="Vollmers J."/>
            <person name="Rivas-Marin E."/>
            <person name="Kohn T."/>
            <person name="Peeters S.H."/>
            <person name="Heuer A."/>
            <person name="Rast P."/>
            <person name="Oberbeckmann S."/>
            <person name="Bunk B."/>
            <person name="Jeske O."/>
            <person name="Meyerdierks A."/>
            <person name="Storesund J.E."/>
            <person name="Kallscheuer N."/>
            <person name="Luecker S."/>
            <person name="Lage O.M."/>
            <person name="Pohl T."/>
            <person name="Merkel B.J."/>
            <person name="Hornburger P."/>
            <person name="Mueller R.-W."/>
            <person name="Bruemmer F."/>
            <person name="Labrenz M."/>
            <person name="Spormann A.M."/>
            <person name="Op den Camp H."/>
            <person name="Overmann J."/>
            <person name="Amann R."/>
            <person name="Jetten M.S.M."/>
            <person name="Mascher T."/>
            <person name="Medema M.H."/>
            <person name="Devos D.P."/>
            <person name="Kaster A.-K."/>
            <person name="Ovreas L."/>
            <person name="Rohde M."/>
            <person name="Galperin M.Y."/>
            <person name="Jogler C."/>
        </authorList>
    </citation>
    <scope>NUCLEOTIDE SEQUENCE [LARGE SCALE GENOMIC DNA]</scope>
    <source>
        <strain evidence="9 10">FC18</strain>
    </source>
</reference>
<dbReference type="PANTHER" id="PTHR32071">
    <property type="entry name" value="TRANSCRIPTIONAL REGULATORY PROTEIN"/>
    <property type="match status" value="1"/>
</dbReference>